<evidence type="ECO:0000256" key="1">
    <source>
        <dbReference type="ARBA" id="ARBA00023125"/>
    </source>
</evidence>
<feature type="DNA-binding region" description="H-T-H motif" evidence="2">
    <location>
        <begin position="52"/>
        <end position="71"/>
    </location>
</feature>
<dbReference type="RefSeq" id="WP_186741848.1">
    <property type="nucleotide sequence ID" value="NZ_CP060394.1"/>
</dbReference>
<dbReference type="InterPro" id="IPR001647">
    <property type="entry name" value="HTH_TetR"/>
</dbReference>
<dbReference type="Pfam" id="PF14278">
    <property type="entry name" value="TetR_C_8"/>
    <property type="match status" value="1"/>
</dbReference>
<feature type="region of interest" description="Disordered" evidence="3">
    <location>
        <begin position="1"/>
        <end position="26"/>
    </location>
</feature>
<feature type="domain" description="HTH tetR-type" evidence="4">
    <location>
        <begin position="29"/>
        <end position="89"/>
    </location>
</feature>
<dbReference type="GO" id="GO:0003677">
    <property type="term" value="F:DNA binding"/>
    <property type="evidence" value="ECO:0007669"/>
    <property type="project" value="UniProtKB-UniRule"/>
</dbReference>
<dbReference type="KEGG" id="adin:H7849_19805"/>
<keyword evidence="6" id="KW-1185">Reference proteome</keyword>
<dbReference type="PANTHER" id="PTHR43479:SF7">
    <property type="entry name" value="TETR-FAMILY TRANSCRIPTIONAL REGULATOR"/>
    <property type="match status" value="1"/>
</dbReference>
<dbReference type="InterPro" id="IPR039532">
    <property type="entry name" value="TetR_C_Firmicutes"/>
</dbReference>
<dbReference type="SUPFAM" id="SSF46689">
    <property type="entry name" value="Homeodomain-like"/>
    <property type="match status" value="1"/>
</dbReference>
<dbReference type="InterPro" id="IPR009057">
    <property type="entry name" value="Homeodomain-like_sf"/>
</dbReference>
<reference evidence="5 6" key="1">
    <citation type="submission" date="2020-08" db="EMBL/GenBank/DDBJ databases">
        <title>Edaphobacter telluris sp. nov. and Acidobacterium dinghuensis sp. nov., two acidobacteria isolated from forest soil.</title>
        <authorList>
            <person name="Fu J."/>
            <person name="Qiu L."/>
        </authorList>
    </citation>
    <scope>NUCLEOTIDE SEQUENCE [LARGE SCALE GENOMIC DNA]</scope>
    <source>
        <strain evidence="5">4Y35</strain>
    </source>
</reference>
<evidence type="ECO:0000313" key="6">
    <source>
        <dbReference type="Proteomes" id="UP000515312"/>
    </source>
</evidence>
<evidence type="ECO:0000313" key="5">
    <source>
        <dbReference type="EMBL" id="QNI31313.1"/>
    </source>
</evidence>
<evidence type="ECO:0000259" key="4">
    <source>
        <dbReference type="PROSITE" id="PS50977"/>
    </source>
</evidence>
<dbReference type="EMBL" id="CP060394">
    <property type="protein sequence ID" value="QNI31313.1"/>
    <property type="molecule type" value="Genomic_DNA"/>
</dbReference>
<dbReference type="PANTHER" id="PTHR43479">
    <property type="entry name" value="ACREF/ENVCD OPERON REPRESSOR-RELATED"/>
    <property type="match status" value="1"/>
</dbReference>
<proteinExistence type="predicted"/>
<dbReference type="Pfam" id="PF00440">
    <property type="entry name" value="TetR_N"/>
    <property type="match status" value="1"/>
</dbReference>
<gene>
    <name evidence="5" type="ORF">H7849_19805</name>
</gene>
<evidence type="ECO:0000256" key="3">
    <source>
        <dbReference type="SAM" id="MobiDB-lite"/>
    </source>
</evidence>
<dbReference type="Gene3D" id="1.10.357.10">
    <property type="entry name" value="Tetracycline Repressor, domain 2"/>
    <property type="match status" value="1"/>
</dbReference>
<evidence type="ECO:0000256" key="2">
    <source>
        <dbReference type="PROSITE-ProRule" id="PRU00335"/>
    </source>
</evidence>
<dbReference type="Proteomes" id="UP000515312">
    <property type="component" value="Chromosome"/>
</dbReference>
<organism evidence="5 6">
    <name type="scientific">Alloacidobacterium dinghuense</name>
    <dbReference type="NCBI Taxonomy" id="2763107"/>
    <lineage>
        <taxon>Bacteria</taxon>
        <taxon>Pseudomonadati</taxon>
        <taxon>Acidobacteriota</taxon>
        <taxon>Terriglobia</taxon>
        <taxon>Terriglobales</taxon>
        <taxon>Acidobacteriaceae</taxon>
        <taxon>Alloacidobacterium</taxon>
    </lineage>
</organism>
<dbReference type="AlphaFoldDB" id="A0A7G8BFJ3"/>
<accession>A0A7G8BFJ3</accession>
<keyword evidence="1 2" id="KW-0238">DNA-binding</keyword>
<dbReference type="PROSITE" id="PS50977">
    <property type="entry name" value="HTH_TETR_2"/>
    <property type="match status" value="1"/>
</dbReference>
<sequence>MSRNVDSRVQDHGEQKEEKRRRAPDQRIRRTHARLGSALVSLIQEKSMDDVTVQEVLDRASIGRSTFYLHFRDKDDLLLSQFEQFLEMMSTALSVRKEESHRVVPVAEMFEHIGSQKKFYRMLEDSGRLDDFFELAEGYFARGIERRLKELKRLPKLPQRELTARTFALAGSLLSLLRWWMDRGTKESPATMDEMFHRMVWNGFQ</sequence>
<name>A0A7G8BFJ3_9BACT</name>
<dbReference type="InterPro" id="IPR050624">
    <property type="entry name" value="HTH-type_Tx_Regulator"/>
</dbReference>
<protein>
    <submittedName>
        <fullName evidence="5">TetR/AcrR family transcriptional regulator</fullName>
    </submittedName>
</protein>